<evidence type="ECO:0000313" key="2">
    <source>
        <dbReference type="EMBL" id="WYY06054.1"/>
    </source>
</evidence>
<gene>
    <name evidence="2" type="ORF">RVF87_13320</name>
</gene>
<organism evidence="2 3">
    <name type="scientific">Gordonia hydrophobica</name>
    <dbReference type="NCBI Taxonomy" id="40516"/>
    <lineage>
        <taxon>Bacteria</taxon>
        <taxon>Bacillati</taxon>
        <taxon>Actinomycetota</taxon>
        <taxon>Actinomycetes</taxon>
        <taxon>Mycobacteriales</taxon>
        <taxon>Gordoniaceae</taxon>
        <taxon>Gordonia</taxon>
    </lineage>
</organism>
<accession>A0ABZ2TZK4</accession>
<dbReference type="InterPro" id="IPR051321">
    <property type="entry name" value="PHA/PHB_synthase"/>
</dbReference>
<dbReference type="Proteomes" id="UP001479933">
    <property type="component" value="Chromosome"/>
</dbReference>
<dbReference type="RefSeq" id="WP_204700952.1">
    <property type="nucleotide sequence ID" value="NZ_CP136137.1"/>
</dbReference>
<name>A0ABZ2TZK4_9ACTN</name>
<dbReference type="InterPro" id="IPR000073">
    <property type="entry name" value="AB_hydrolase_1"/>
</dbReference>
<feature type="domain" description="AB hydrolase-1" evidence="1">
    <location>
        <begin position="84"/>
        <end position="326"/>
    </location>
</feature>
<dbReference type="Gene3D" id="3.40.50.1820">
    <property type="entry name" value="alpha/beta hydrolase"/>
    <property type="match status" value="1"/>
</dbReference>
<dbReference type="EMBL" id="CP136137">
    <property type="protein sequence ID" value="WYY06054.1"/>
    <property type="molecule type" value="Genomic_DNA"/>
</dbReference>
<evidence type="ECO:0000259" key="1">
    <source>
        <dbReference type="Pfam" id="PF00561"/>
    </source>
</evidence>
<dbReference type="Pfam" id="PF00561">
    <property type="entry name" value="Abhydrolase_1"/>
    <property type="match status" value="1"/>
</dbReference>
<dbReference type="SUPFAM" id="SSF53474">
    <property type="entry name" value="alpha/beta-Hydrolases"/>
    <property type="match status" value="1"/>
</dbReference>
<proteinExistence type="predicted"/>
<dbReference type="PANTHER" id="PTHR36837:SF2">
    <property type="entry name" value="POLY(3-HYDROXYALKANOATE) POLYMERASE SUBUNIT PHAC"/>
    <property type="match status" value="1"/>
</dbReference>
<keyword evidence="3" id="KW-1185">Reference proteome</keyword>
<protein>
    <submittedName>
        <fullName evidence="2">Alpha/beta hydrolase</fullName>
    </submittedName>
</protein>
<reference evidence="2 3" key="1">
    <citation type="journal article" date="2023" name="Virus Evol.">
        <title>Computational host range prediction-The good, the bad, and the ugly.</title>
        <authorList>
            <person name="Howell A.A."/>
            <person name="Versoza C.J."/>
            <person name="Pfeifer S.P."/>
        </authorList>
    </citation>
    <scope>NUCLEOTIDE SEQUENCE [LARGE SCALE GENOMIC DNA]</scope>
    <source>
        <strain evidence="2 3">1610/1b</strain>
    </source>
</reference>
<dbReference type="PANTHER" id="PTHR36837">
    <property type="entry name" value="POLY(3-HYDROXYALKANOATE) POLYMERASE SUBUNIT PHAC"/>
    <property type="match status" value="1"/>
</dbReference>
<dbReference type="GO" id="GO:0016787">
    <property type="term" value="F:hydrolase activity"/>
    <property type="evidence" value="ECO:0007669"/>
    <property type="project" value="UniProtKB-KW"/>
</dbReference>
<evidence type="ECO:0000313" key="3">
    <source>
        <dbReference type="Proteomes" id="UP001479933"/>
    </source>
</evidence>
<keyword evidence="2" id="KW-0378">Hydrolase</keyword>
<sequence length="351" mass="38481">MSIVESVRREVERNALRARNGIKMAAGISSVQTGLTPRDRVWQNGRAALYRYRNDDVRYRPPLLVVFSVVSKAYILDLTPGNSFVEHLLAGGFDVYLLEWGEADERDARNGFEYYVDGAIPAAVREVCKRSKVDEVSLIGYCFGGVLTLLHGAHHPDAPIRSHTVMACPVDYARMPLALAMTGGDDLETILGDDGNVPADVVFSAFRSLKPTADITGYVDLLEKLWNDDYVQAYQAMNGWASDHVPMAGELARQISTMLVEKNGFVEDDLVLGGDRVSLKSITVPFMAVFGEKDHIVPADAASPVLDLIGSEQKTELRLTGGHIGLVVGRTAAKTTVPTIIEFLQKQSEEK</sequence>
<dbReference type="InterPro" id="IPR029058">
    <property type="entry name" value="AB_hydrolase_fold"/>
</dbReference>